<dbReference type="Gene3D" id="1.10.1280.10">
    <property type="entry name" value="Di-copper center containing domain from catechol oxidase"/>
    <property type="match status" value="1"/>
</dbReference>
<accession>S8ARX9</accession>
<dbReference type="STRING" id="1284197.S8ARX9"/>
<comment type="catalytic activity">
    <reaction evidence="7">
        <text>L-tyrosine + O2 = L-dopaquinone + H2O</text>
        <dbReference type="Rhea" id="RHEA:18117"/>
        <dbReference type="ChEBI" id="CHEBI:15377"/>
        <dbReference type="ChEBI" id="CHEBI:15379"/>
        <dbReference type="ChEBI" id="CHEBI:57924"/>
        <dbReference type="ChEBI" id="CHEBI:58315"/>
        <dbReference type="EC" id="1.14.18.1"/>
    </reaction>
</comment>
<dbReference type="Proteomes" id="UP000015100">
    <property type="component" value="Unassembled WGS sequence"/>
</dbReference>
<dbReference type="EC" id="1.14.18.1" evidence="2"/>
<evidence type="ECO:0000256" key="6">
    <source>
        <dbReference type="ARBA" id="ARBA00048233"/>
    </source>
</evidence>
<dbReference type="HOGENOM" id="CLU_018355_0_0_1"/>
<dbReference type="PROSITE" id="PS00498">
    <property type="entry name" value="TYROSINASE_2"/>
    <property type="match status" value="1"/>
</dbReference>
<dbReference type="Pfam" id="PF00264">
    <property type="entry name" value="Tyrosinase"/>
    <property type="match status" value="1"/>
</dbReference>
<name>S8ARX9_DACHA</name>
<keyword evidence="3" id="KW-0479">Metal-binding</keyword>
<dbReference type="GO" id="GO:0046872">
    <property type="term" value="F:metal ion binding"/>
    <property type="evidence" value="ECO:0007669"/>
    <property type="project" value="UniProtKB-KW"/>
</dbReference>
<dbReference type="PANTHER" id="PTHR11474">
    <property type="entry name" value="TYROSINASE FAMILY MEMBER"/>
    <property type="match status" value="1"/>
</dbReference>
<evidence type="ECO:0000313" key="10">
    <source>
        <dbReference type="EMBL" id="EPS43761.1"/>
    </source>
</evidence>
<evidence type="ECO:0000259" key="9">
    <source>
        <dbReference type="PROSITE" id="PS00498"/>
    </source>
</evidence>
<dbReference type="AlphaFoldDB" id="S8ARX9"/>
<dbReference type="PROSITE" id="PS00497">
    <property type="entry name" value="TYROSINASE_1"/>
    <property type="match status" value="1"/>
</dbReference>
<dbReference type="GO" id="GO:0004503">
    <property type="term" value="F:tyrosinase activity"/>
    <property type="evidence" value="ECO:0007669"/>
    <property type="project" value="UniProtKB-EC"/>
</dbReference>
<dbReference type="EMBL" id="AQGS01000067">
    <property type="protein sequence ID" value="EPS43761.1"/>
    <property type="molecule type" value="Genomic_DNA"/>
</dbReference>
<evidence type="ECO:0000313" key="11">
    <source>
        <dbReference type="Proteomes" id="UP000015100"/>
    </source>
</evidence>
<comment type="similarity">
    <text evidence="1">Belongs to the tyrosinase family.</text>
</comment>
<dbReference type="InterPro" id="IPR002227">
    <property type="entry name" value="Tyrosinase_Cu-bd"/>
</dbReference>
<dbReference type="PRINTS" id="PR00092">
    <property type="entry name" value="TYROSINASE"/>
</dbReference>
<reference evidence="10 11" key="1">
    <citation type="journal article" date="2013" name="PLoS Genet.">
        <title>Genomic mechanisms accounting for the adaptation to parasitism in nematode-trapping fungi.</title>
        <authorList>
            <person name="Meerupati T."/>
            <person name="Andersson K.M."/>
            <person name="Friman E."/>
            <person name="Kumar D."/>
            <person name="Tunlid A."/>
            <person name="Ahren D."/>
        </authorList>
    </citation>
    <scope>NUCLEOTIDE SEQUENCE [LARGE SCALE GENOMIC DNA]</scope>
    <source>
        <strain evidence="10 11">CBS 200.50</strain>
    </source>
</reference>
<comment type="catalytic activity">
    <reaction evidence="6">
        <text>2 L-dopa + O2 = 2 L-dopaquinone + 2 H2O</text>
        <dbReference type="Rhea" id="RHEA:34287"/>
        <dbReference type="ChEBI" id="CHEBI:15377"/>
        <dbReference type="ChEBI" id="CHEBI:15379"/>
        <dbReference type="ChEBI" id="CHEBI:57504"/>
        <dbReference type="ChEBI" id="CHEBI:57924"/>
        <dbReference type="EC" id="1.14.18.1"/>
    </reaction>
</comment>
<gene>
    <name evidence="10" type="ORF">H072_2247</name>
</gene>
<dbReference type="InterPro" id="IPR050316">
    <property type="entry name" value="Tyrosinase/Hemocyanin"/>
</dbReference>
<organism evidence="10 11">
    <name type="scientific">Dactylellina haptotyla (strain CBS 200.50)</name>
    <name type="common">Nematode-trapping fungus</name>
    <name type="synonym">Monacrosporium haptotylum</name>
    <dbReference type="NCBI Taxonomy" id="1284197"/>
    <lineage>
        <taxon>Eukaryota</taxon>
        <taxon>Fungi</taxon>
        <taxon>Dikarya</taxon>
        <taxon>Ascomycota</taxon>
        <taxon>Pezizomycotina</taxon>
        <taxon>Orbiliomycetes</taxon>
        <taxon>Orbiliales</taxon>
        <taxon>Orbiliaceae</taxon>
        <taxon>Dactylellina</taxon>
    </lineage>
</organism>
<dbReference type="OMA" id="FEQVHDN"/>
<evidence type="ECO:0000256" key="4">
    <source>
        <dbReference type="ARBA" id="ARBA00023008"/>
    </source>
</evidence>
<dbReference type="SUPFAM" id="SSF48056">
    <property type="entry name" value="Di-copper centre-containing domain"/>
    <property type="match status" value="1"/>
</dbReference>
<evidence type="ECO:0000259" key="8">
    <source>
        <dbReference type="PROSITE" id="PS00497"/>
    </source>
</evidence>
<evidence type="ECO:0000256" key="1">
    <source>
        <dbReference type="ARBA" id="ARBA00009928"/>
    </source>
</evidence>
<dbReference type="OrthoDB" id="6132182at2759"/>
<evidence type="ECO:0000256" key="3">
    <source>
        <dbReference type="ARBA" id="ARBA00022723"/>
    </source>
</evidence>
<evidence type="ECO:0000256" key="7">
    <source>
        <dbReference type="ARBA" id="ARBA00048881"/>
    </source>
</evidence>
<sequence length="638" mass="72016">MTEPNNLADPVWENEIKDFFANPYWVCGEIERKKLGEKWTKKMHVGEKKDSYNFGINLADHASVTEWSRQIYLQVKSGNMPMTEHKHTLFPKAAVERFYLWMTQGHRKTHRDPIVATEVKIPTYQPPPFKVRKDISTLTQTELDAYRAAIDDALDPTSLKSKWQELCYIHTNWCLHYQEAFLPWHRAHLMYMEFLIGCAIPYWNWMAKDAADPTSDSSGIPQAFFDETYEHPTKGKRPNPLKFALAKDGKSADGDDKSCATRAKELVPGSVSEHDRGEYIKKMSLYQVQIVNALKLESFSIPQDYLGSAGYPWANIPTFSPPQPLHDYIYDFKEDPIDEHFDNMLEQPHDNFHGWLGPDMADNSYTAFDPVFWSFHANMDRVFEMWIRDHPNAKYTYNFPLRPFVGAHANNITISEGDPRAWIHTTLGDMARDCKKLGYIFMPPRVPDLKIGTKDQLSALGGAKEMVLLGAPPPSDVSADSATETQRGHQKAYVVFDGVRCTDETFVIDVFLKAKSTAALTGSQLASNLTNPYFVGTSTRIGMGDAVSADSKGQRCIKQGVERPLLVTLIPAEIEHLSVEEVEVVLKVTNLTQGVEVAKDVYSKISGFTGKFCWDAPVRGTAAEGSEQAKQCCSSDKV</sequence>
<feature type="domain" description="Tyrosinase copper-binding" evidence="9">
    <location>
        <begin position="369"/>
        <end position="380"/>
    </location>
</feature>
<keyword evidence="5" id="KW-0470">Melanin biosynthesis</keyword>
<evidence type="ECO:0000256" key="2">
    <source>
        <dbReference type="ARBA" id="ARBA00011906"/>
    </source>
</evidence>
<dbReference type="GO" id="GO:0042438">
    <property type="term" value="P:melanin biosynthetic process"/>
    <property type="evidence" value="ECO:0007669"/>
    <property type="project" value="UniProtKB-KW"/>
</dbReference>
<keyword evidence="4" id="KW-0186">Copper</keyword>
<feature type="domain" description="Tyrosinase copper-binding" evidence="8">
    <location>
        <begin position="176"/>
        <end position="193"/>
    </location>
</feature>
<keyword evidence="11" id="KW-1185">Reference proteome</keyword>
<protein>
    <recommendedName>
        <fullName evidence="2">tyrosinase</fullName>
        <ecNumber evidence="2">1.14.18.1</ecNumber>
    </recommendedName>
</protein>
<dbReference type="InterPro" id="IPR008922">
    <property type="entry name" value="Di-copper_centre_dom_sf"/>
</dbReference>
<evidence type="ECO:0000256" key="5">
    <source>
        <dbReference type="ARBA" id="ARBA00023101"/>
    </source>
</evidence>
<dbReference type="PANTHER" id="PTHR11474:SF76">
    <property type="entry name" value="SHKT DOMAIN-CONTAINING PROTEIN"/>
    <property type="match status" value="1"/>
</dbReference>
<dbReference type="eggNOG" id="ENOG502QU7D">
    <property type="taxonomic scope" value="Eukaryota"/>
</dbReference>
<reference evidence="11" key="2">
    <citation type="submission" date="2013-04" db="EMBL/GenBank/DDBJ databases">
        <title>Genomic mechanisms accounting for the adaptation to parasitism in nematode-trapping fungi.</title>
        <authorList>
            <person name="Ahren D.G."/>
        </authorList>
    </citation>
    <scope>NUCLEOTIDE SEQUENCE [LARGE SCALE GENOMIC DNA]</scope>
    <source>
        <strain evidence="11">CBS 200.50</strain>
    </source>
</reference>
<proteinExistence type="inferred from homology"/>
<comment type="caution">
    <text evidence="10">The sequence shown here is derived from an EMBL/GenBank/DDBJ whole genome shotgun (WGS) entry which is preliminary data.</text>
</comment>